<keyword evidence="3" id="KW-0238">DNA-binding</keyword>
<comment type="caution">
    <text evidence="6">The sequence shown here is derived from an EMBL/GenBank/DDBJ whole genome shotgun (WGS) entry which is preliminary data.</text>
</comment>
<dbReference type="InterPro" id="IPR058163">
    <property type="entry name" value="LysR-type_TF_proteobact-type"/>
</dbReference>
<dbReference type="AlphaFoldDB" id="A0A433SBL1"/>
<dbReference type="GO" id="GO:0006351">
    <property type="term" value="P:DNA-templated transcription"/>
    <property type="evidence" value="ECO:0007669"/>
    <property type="project" value="TreeGrafter"/>
</dbReference>
<dbReference type="InterPro" id="IPR005119">
    <property type="entry name" value="LysR_subst-bd"/>
</dbReference>
<evidence type="ECO:0000256" key="4">
    <source>
        <dbReference type="ARBA" id="ARBA00023163"/>
    </source>
</evidence>
<dbReference type="PRINTS" id="PR00039">
    <property type="entry name" value="HTHLYSR"/>
</dbReference>
<dbReference type="InterPro" id="IPR036390">
    <property type="entry name" value="WH_DNA-bd_sf"/>
</dbReference>
<accession>A0A433SBL1</accession>
<reference evidence="6 7" key="1">
    <citation type="submission" date="2018-01" db="EMBL/GenBank/DDBJ databases">
        <title>Saezia sanguinis gen. nov., sp. nov., in the order Burkholderiales isolated from human blood.</title>
        <authorList>
            <person name="Medina-Pascual M.J."/>
            <person name="Valdezate S."/>
            <person name="Monzon S."/>
            <person name="Cuesta I."/>
            <person name="Carrasco G."/>
            <person name="Villalon P."/>
            <person name="Saez-Nieto J.A."/>
        </authorList>
    </citation>
    <scope>NUCLEOTIDE SEQUENCE [LARGE SCALE GENOMIC DNA]</scope>
    <source>
        <strain evidence="6 7">CNM695-12</strain>
    </source>
</reference>
<dbReference type="Pfam" id="PF03466">
    <property type="entry name" value="LysR_substrate"/>
    <property type="match status" value="1"/>
</dbReference>
<evidence type="ECO:0000313" key="7">
    <source>
        <dbReference type="Proteomes" id="UP000286947"/>
    </source>
</evidence>
<keyword evidence="7" id="KW-1185">Reference proteome</keyword>
<evidence type="ECO:0000256" key="1">
    <source>
        <dbReference type="ARBA" id="ARBA00009437"/>
    </source>
</evidence>
<name>A0A433SBL1_9BURK</name>
<protein>
    <submittedName>
        <fullName evidence="6">Glycine cleavage system transcriptional activator</fullName>
    </submittedName>
</protein>
<dbReference type="OrthoDB" id="9178397at2"/>
<dbReference type="Pfam" id="PF00126">
    <property type="entry name" value="HTH_1"/>
    <property type="match status" value="1"/>
</dbReference>
<comment type="similarity">
    <text evidence="1">Belongs to the LysR transcriptional regulatory family.</text>
</comment>
<evidence type="ECO:0000256" key="2">
    <source>
        <dbReference type="ARBA" id="ARBA00023015"/>
    </source>
</evidence>
<dbReference type="GO" id="GO:0043565">
    <property type="term" value="F:sequence-specific DNA binding"/>
    <property type="evidence" value="ECO:0007669"/>
    <property type="project" value="TreeGrafter"/>
</dbReference>
<dbReference type="EMBL" id="PQSP01000006">
    <property type="protein sequence ID" value="RUS66089.1"/>
    <property type="molecule type" value="Genomic_DNA"/>
</dbReference>
<dbReference type="SUPFAM" id="SSF53850">
    <property type="entry name" value="Periplasmic binding protein-like II"/>
    <property type="match status" value="1"/>
</dbReference>
<dbReference type="Gene3D" id="3.40.190.10">
    <property type="entry name" value="Periplasmic binding protein-like II"/>
    <property type="match status" value="2"/>
</dbReference>
<gene>
    <name evidence="6" type="primary">gcvA</name>
    <name evidence="6" type="ORF">CUZ56_02167</name>
</gene>
<dbReference type="InterPro" id="IPR036388">
    <property type="entry name" value="WH-like_DNA-bd_sf"/>
</dbReference>
<evidence type="ECO:0000259" key="5">
    <source>
        <dbReference type="PROSITE" id="PS50931"/>
    </source>
</evidence>
<proteinExistence type="inferred from homology"/>
<organism evidence="6 7">
    <name type="scientific">Saezia sanguinis</name>
    <dbReference type="NCBI Taxonomy" id="1965230"/>
    <lineage>
        <taxon>Bacteria</taxon>
        <taxon>Pseudomonadati</taxon>
        <taxon>Pseudomonadota</taxon>
        <taxon>Betaproteobacteria</taxon>
        <taxon>Burkholderiales</taxon>
        <taxon>Saeziaceae</taxon>
        <taxon>Saezia</taxon>
    </lineage>
</organism>
<dbReference type="Gene3D" id="1.10.10.10">
    <property type="entry name" value="Winged helix-like DNA-binding domain superfamily/Winged helix DNA-binding domain"/>
    <property type="match status" value="1"/>
</dbReference>
<dbReference type="PANTHER" id="PTHR30537:SF26">
    <property type="entry name" value="GLYCINE CLEAVAGE SYSTEM TRANSCRIPTIONAL ACTIVATOR"/>
    <property type="match status" value="1"/>
</dbReference>
<dbReference type="InterPro" id="IPR000847">
    <property type="entry name" value="LysR_HTH_N"/>
</dbReference>
<evidence type="ECO:0000313" key="6">
    <source>
        <dbReference type="EMBL" id="RUS66089.1"/>
    </source>
</evidence>
<dbReference type="PROSITE" id="PS50931">
    <property type="entry name" value="HTH_LYSR"/>
    <property type="match status" value="1"/>
</dbReference>
<keyword evidence="2" id="KW-0805">Transcription regulation</keyword>
<dbReference type="RefSeq" id="WP_126980359.1">
    <property type="nucleotide sequence ID" value="NZ_CAWUGC010000019.1"/>
</dbReference>
<keyword evidence="4" id="KW-0804">Transcription</keyword>
<feature type="domain" description="HTH lysR-type" evidence="5">
    <location>
        <begin position="6"/>
        <end position="63"/>
    </location>
</feature>
<dbReference type="GO" id="GO:0003700">
    <property type="term" value="F:DNA-binding transcription factor activity"/>
    <property type="evidence" value="ECO:0007669"/>
    <property type="project" value="InterPro"/>
</dbReference>
<dbReference type="Proteomes" id="UP000286947">
    <property type="component" value="Unassembled WGS sequence"/>
</dbReference>
<evidence type="ECO:0000256" key="3">
    <source>
        <dbReference type="ARBA" id="ARBA00023125"/>
    </source>
</evidence>
<dbReference type="PANTHER" id="PTHR30537">
    <property type="entry name" value="HTH-TYPE TRANSCRIPTIONAL REGULATOR"/>
    <property type="match status" value="1"/>
</dbReference>
<dbReference type="SUPFAM" id="SSF46785">
    <property type="entry name" value="Winged helix' DNA-binding domain"/>
    <property type="match status" value="1"/>
</dbReference>
<sequence length="315" mass="35764">MRRNIPSTQALLCFDAAARHESYTRAAQELGLTQGAISRQIASLERFMQIRLFRRTRHGVELTVAGRDYANLVAARLGALELDTLDAMAYQSGMALNLATMTTFATTWLIPRLGSLKALFPEMVIHMDAFSKPFLFSQTRFDAALFCGEPEVMDTWSGVTTTLLMEEKVVPVCSLDYMAEIRERIGNRRKKMLEPADLIGSNLLQITSRPDGWRRWFVAQGTIPPAQPFSTRGPRYESFAMIVASAIHNLGVALVPELLVAEELQEGKLIKACKAKRWGYRNYYLVVPEQHQKSKILQRFQQWLQDELKAYSEQK</sequence>